<dbReference type="Proteomes" id="UP000011770">
    <property type="component" value="Unassembled WGS sequence"/>
</dbReference>
<evidence type="ECO:0000313" key="1">
    <source>
        <dbReference type="EMBL" id="EMF82555.1"/>
    </source>
</evidence>
<protein>
    <submittedName>
        <fullName evidence="1">Uncharacterized protein</fullName>
    </submittedName>
</protein>
<sequence>MKVSEGQSIGLPKNETGLEEIDNWLKTQASSSLKLLTEAYGEEYLLEVLKIGQEKMERNPKYQNLLKSYREKGKKPFEIPINEIPF</sequence>
<dbReference type="EMBL" id="AHOR02000020">
    <property type="protein sequence ID" value="EMF82555.1"/>
    <property type="molecule type" value="Genomic_DNA"/>
</dbReference>
<evidence type="ECO:0000313" key="2">
    <source>
        <dbReference type="Proteomes" id="UP000011770"/>
    </source>
</evidence>
<proteinExistence type="predicted"/>
<name>M3H1D4_9LEPT</name>
<dbReference type="AlphaFoldDB" id="M3H1D4"/>
<gene>
    <name evidence="1" type="ORF">LEP1GSC188_0565</name>
</gene>
<reference evidence="1 2" key="1">
    <citation type="submission" date="2013-01" db="EMBL/GenBank/DDBJ databases">
        <authorList>
            <person name="Harkins D.M."/>
            <person name="Durkin A.S."/>
            <person name="Brinkac L.M."/>
            <person name="Haft D.H."/>
            <person name="Selengut J.D."/>
            <person name="Sanka R."/>
            <person name="DePew J."/>
            <person name="Purushe J."/>
            <person name="Tulsiani S.M."/>
            <person name="Graham G.C."/>
            <person name="Burns M.-A."/>
            <person name="Dohnt M.F."/>
            <person name="Smythe L.D."/>
            <person name="McKay D.B."/>
            <person name="Craig S.B."/>
            <person name="Vinetz J.M."/>
            <person name="Sutton G.G."/>
            <person name="Nierman W.C."/>
            <person name="Fouts D.E."/>
        </authorList>
    </citation>
    <scope>NUCLEOTIDE SEQUENCE [LARGE SCALE GENOMIC DNA]</scope>
    <source>
        <strain evidence="1 2">LT2116</strain>
    </source>
</reference>
<accession>M3H1D4</accession>
<organism evidence="1 2">
    <name type="scientific">Leptospira weilii serovar Topaz str. LT2116</name>
    <dbReference type="NCBI Taxonomy" id="1088540"/>
    <lineage>
        <taxon>Bacteria</taxon>
        <taxon>Pseudomonadati</taxon>
        <taxon>Spirochaetota</taxon>
        <taxon>Spirochaetia</taxon>
        <taxon>Leptospirales</taxon>
        <taxon>Leptospiraceae</taxon>
        <taxon>Leptospira</taxon>
    </lineage>
</organism>
<comment type="caution">
    <text evidence="1">The sequence shown here is derived from an EMBL/GenBank/DDBJ whole genome shotgun (WGS) entry which is preliminary data.</text>
</comment>